<feature type="binding site" evidence="3">
    <location>
        <position position="133"/>
    </location>
    <ligand>
        <name>substrate</name>
    </ligand>
</feature>
<evidence type="ECO:0000256" key="2">
    <source>
        <dbReference type="ARBA" id="ARBA00022679"/>
    </source>
</evidence>
<dbReference type="PANTHER" id="PTHR38784">
    <property type="entry name" value="SUCROSE PHOSPHORYLASE"/>
    <property type="match status" value="1"/>
</dbReference>
<dbReference type="SMART" id="SM00642">
    <property type="entry name" value="Aamy"/>
    <property type="match status" value="1"/>
</dbReference>
<protein>
    <submittedName>
        <fullName evidence="5">Alpha amylase catalytic region</fullName>
    </submittedName>
</protein>
<dbReference type="KEGG" id="dal:Dalk_0885"/>
<dbReference type="Gene3D" id="3.20.20.80">
    <property type="entry name" value="Glycosidases"/>
    <property type="match status" value="1"/>
</dbReference>
<proteinExistence type="predicted"/>
<sequence>MARARRKGRQRFHLLEPDYERPLHKIPEETAQGILEKLTILYGEQEARIYQAEVLRLMKVYYAHKSPEMIEFERDFDANNRFTEEDVILITYGDLLHDDRMSPLDTLTYFCERHLRGTINTLHLLPFFPYSSDRGFAVIDFEEVDPRLGTWEDIDQLKSDFRLMFDGVFNHVSSKSKWFAEFRDGAPDFQDFFIVFSTSEAISKEHLKIITRPRPTPILSEFSTYSGYKWVWTTFSPDQIDLNFKNPRVLLKTIQILLYYIRRGSDVLRLDAVTYLWHELGTHCVHLKETHAIIQLFRLIIDAVAPVAALITETNVPHDQNITYFGDGSNEAHMVYNFALPPMVLHAFQNEDATALTKWASSLDQVSKTATYFNFLDSHDGVGVTPVKEILSAKEIELMAWRVIEHGGFISYKDDGDGNLSPYEMNITWWSAINREDADESDDFQVKRFCASRSIALALRGVPGIYFHGLLGSKNDAEAVIAEKHTRSINRMVLDYSSLKDGLNNPESTTYKVVNQYGRMIAKRVKETAFHPNAPQDVLDLHPAIFCVKRTCQEAGQPLLALTNVSGDQIVVEIPCNTTGIHCNRFVEILSGDRRTFETDKGFNLQLTMEPYDVFWLTPAK</sequence>
<dbReference type="Pfam" id="PF00128">
    <property type="entry name" value="Alpha-amylase"/>
    <property type="match status" value="1"/>
</dbReference>
<dbReference type="Gene3D" id="3.90.400.10">
    <property type="entry name" value="Oligo-1,6-glucosidase, Domain 2"/>
    <property type="match status" value="1"/>
</dbReference>
<dbReference type="InterPro" id="IPR006047">
    <property type="entry name" value="GH13_cat_dom"/>
</dbReference>
<dbReference type="GO" id="GO:0016757">
    <property type="term" value="F:glycosyltransferase activity"/>
    <property type="evidence" value="ECO:0007669"/>
    <property type="project" value="UniProtKB-KW"/>
</dbReference>
<dbReference type="InterPro" id="IPR017853">
    <property type="entry name" value="GH"/>
</dbReference>
<dbReference type="InterPro" id="IPR016377">
    <property type="entry name" value="Sucrose_GGa_phosphorylase-rel"/>
</dbReference>
<feature type="binding site" evidence="3">
    <location>
        <position position="487"/>
    </location>
    <ligand>
        <name>substrate</name>
    </ligand>
</feature>
<keyword evidence="6" id="KW-1185">Reference proteome</keyword>
<dbReference type="SUPFAM" id="SSF51445">
    <property type="entry name" value="(Trans)glycosidases"/>
    <property type="match status" value="1"/>
</dbReference>
<evidence type="ECO:0000313" key="6">
    <source>
        <dbReference type="Proteomes" id="UP000000739"/>
    </source>
</evidence>
<reference evidence="5 6" key="1">
    <citation type="journal article" date="2012" name="Environ. Microbiol.">
        <title>The genome sequence of Desulfatibacillum alkenivorans AK-01: a blueprint for anaerobic alkane oxidation.</title>
        <authorList>
            <person name="Callaghan A.V."/>
            <person name="Morris B.E."/>
            <person name="Pereira I.A."/>
            <person name="McInerney M.J."/>
            <person name="Austin R.N."/>
            <person name="Groves J.T."/>
            <person name="Kukor J.J."/>
            <person name="Suflita J.M."/>
            <person name="Young L.Y."/>
            <person name="Zylstra G.J."/>
            <person name="Wawrik B."/>
        </authorList>
    </citation>
    <scope>NUCLEOTIDE SEQUENCE [LARGE SCALE GENOMIC DNA]</scope>
    <source>
        <strain evidence="5 6">AK-01</strain>
    </source>
</reference>
<evidence type="ECO:0000256" key="3">
    <source>
        <dbReference type="PIRSR" id="PIRSR003059-2"/>
    </source>
</evidence>
<feature type="domain" description="Glycosyl hydrolase family 13 catalytic" evidence="4">
    <location>
        <begin position="105"/>
        <end position="439"/>
    </location>
</feature>
<organism evidence="5 6">
    <name type="scientific">Desulfatibacillum aliphaticivorans</name>
    <dbReference type="NCBI Taxonomy" id="218208"/>
    <lineage>
        <taxon>Bacteria</taxon>
        <taxon>Pseudomonadati</taxon>
        <taxon>Thermodesulfobacteriota</taxon>
        <taxon>Desulfobacteria</taxon>
        <taxon>Desulfobacterales</taxon>
        <taxon>Desulfatibacillaceae</taxon>
        <taxon>Desulfatibacillum</taxon>
    </lineage>
</organism>
<dbReference type="CDD" id="cd11356">
    <property type="entry name" value="AmyAc_Sucrose_phosphorylase-like_1"/>
    <property type="match status" value="1"/>
</dbReference>
<gene>
    <name evidence="5" type="ordered locus">Dalk_0885</name>
</gene>
<dbReference type="AlphaFoldDB" id="B8FI23"/>
<dbReference type="GO" id="GO:0005975">
    <property type="term" value="P:carbohydrate metabolic process"/>
    <property type="evidence" value="ECO:0007669"/>
    <property type="project" value="InterPro"/>
</dbReference>
<accession>B8FI23</accession>
<feature type="binding site" evidence="3">
    <location>
        <position position="171"/>
    </location>
    <ligand>
        <name>substrate</name>
    </ligand>
</feature>
<evidence type="ECO:0000313" key="5">
    <source>
        <dbReference type="EMBL" id="ACL02590.1"/>
    </source>
</evidence>
<dbReference type="PANTHER" id="PTHR38784:SF1">
    <property type="entry name" value="SUCROSE PHOSPHORYLASE"/>
    <property type="match status" value="1"/>
</dbReference>
<dbReference type="InterPro" id="IPR033746">
    <property type="entry name" value="GGa_phosphorylase"/>
</dbReference>
<dbReference type="Proteomes" id="UP000000739">
    <property type="component" value="Chromosome"/>
</dbReference>
<dbReference type="EMBL" id="CP001322">
    <property type="protein sequence ID" value="ACL02590.1"/>
    <property type="molecule type" value="Genomic_DNA"/>
</dbReference>
<dbReference type="SUPFAM" id="SSF51011">
    <property type="entry name" value="Glycosyl hydrolase domain"/>
    <property type="match status" value="1"/>
</dbReference>
<keyword evidence="2" id="KW-0808">Transferase</keyword>
<dbReference type="InterPro" id="IPR045857">
    <property type="entry name" value="O16G_dom_2"/>
</dbReference>
<dbReference type="CAZy" id="GH13">
    <property type="family name" value="Glycoside Hydrolase Family 13"/>
</dbReference>
<dbReference type="HOGENOM" id="CLU_021358_0_0_7"/>
<dbReference type="PIRSF" id="PIRSF003059">
    <property type="entry name" value="Sucrose_phosphorylase"/>
    <property type="match status" value="1"/>
</dbReference>
<dbReference type="RefSeq" id="WP_012610028.1">
    <property type="nucleotide sequence ID" value="NC_011768.1"/>
</dbReference>
<evidence type="ECO:0000259" key="4">
    <source>
        <dbReference type="SMART" id="SM00642"/>
    </source>
</evidence>
<feature type="binding site" evidence="3">
    <location>
        <begin position="379"/>
        <end position="380"/>
    </location>
    <ligand>
        <name>substrate</name>
    </ligand>
</feature>
<keyword evidence="1" id="KW-0328">Glycosyltransferase</keyword>
<evidence type="ECO:0000256" key="1">
    <source>
        <dbReference type="ARBA" id="ARBA00022676"/>
    </source>
</evidence>
<dbReference type="eggNOG" id="COG0366">
    <property type="taxonomic scope" value="Bacteria"/>
</dbReference>
<feature type="binding site" evidence="3">
    <location>
        <begin position="269"/>
        <end position="271"/>
    </location>
    <ligand>
        <name>substrate</name>
    </ligand>
</feature>
<name>B8FI23_DESAL</name>